<dbReference type="GO" id="GO:0006897">
    <property type="term" value="P:endocytosis"/>
    <property type="evidence" value="ECO:0007669"/>
    <property type="project" value="TreeGrafter"/>
</dbReference>
<evidence type="ECO:0000256" key="19">
    <source>
        <dbReference type="PROSITE-ProRule" id="PRU00221"/>
    </source>
</evidence>
<evidence type="ECO:0000313" key="24">
    <source>
        <dbReference type="Proteomes" id="UP001178461"/>
    </source>
</evidence>
<dbReference type="Pfam" id="PF08232">
    <property type="entry name" value="Striatin"/>
    <property type="match status" value="1"/>
</dbReference>
<dbReference type="GO" id="GO:0005516">
    <property type="term" value="F:calmodulin binding"/>
    <property type="evidence" value="ECO:0007669"/>
    <property type="project" value="UniProtKB-KW"/>
</dbReference>
<dbReference type="SUPFAM" id="SSF48371">
    <property type="entry name" value="ARM repeat"/>
    <property type="match status" value="2"/>
</dbReference>
<keyword evidence="7" id="KW-0597">Phosphoprotein</keyword>
<evidence type="ECO:0000256" key="9">
    <source>
        <dbReference type="ARBA" id="ARBA00022737"/>
    </source>
</evidence>
<dbReference type="CDD" id="cd00200">
    <property type="entry name" value="WD40"/>
    <property type="match status" value="1"/>
</dbReference>
<feature type="repeat" description="WD" evidence="19">
    <location>
        <begin position="2613"/>
        <end position="2645"/>
    </location>
</feature>
<dbReference type="FunFam" id="1.20.5.300:FF:000001">
    <property type="entry name" value="striatin isoform X1"/>
    <property type="match status" value="1"/>
</dbReference>
<keyword evidence="15" id="KW-0968">Cytoplasmic vesicle</keyword>
<dbReference type="GO" id="GO:0032991">
    <property type="term" value="C:protein-containing complex"/>
    <property type="evidence" value="ECO:0007669"/>
    <property type="project" value="UniProtKB-ARBA"/>
</dbReference>
<feature type="compositionally biased region" description="Basic and acidic residues" evidence="21">
    <location>
        <begin position="1681"/>
        <end position="1694"/>
    </location>
</feature>
<feature type="domain" description="Striatin N-terminal" evidence="22">
    <location>
        <begin position="2097"/>
        <end position="2224"/>
    </location>
</feature>
<dbReference type="GO" id="GO:0030136">
    <property type="term" value="C:clathrin-coated vesicle"/>
    <property type="evidence" value="ECO:0007669"/>
    <property type="project" value="UniProtKB-SubCell"/>
</dbReference>
<evidence type="ECO:0000256" key="8">
    <source>
        <dbReference type="ARBA" id="ARBA00022574"/>
    </source>
</evidence>
<dbReference type="InterPro" id="IPR015943">
    <property type="entry name" value="WD40/YVTN_repeat-like_dom_sf"/>
</dbReference>
<dbReference type="GO" id="GO:0042147">
    <property type="term" value="P:retrograde transport, endosome to Golgi"/>
    <property type="evidence" value="ECO:0007669"/>
    <property type="project" value="TreeGrafter"/>
</dbReference>
<feature type="region of interest" description="Disordered" evidence="21">
    <location>
        <begin position="1681"/>
        <end position="1703"/>
    </location>
</feature>
<comment type="similarity">
    <text evidence="4">Belongs to the WD repeat striatin family.</text>
</comment>
<keyword evidence="6" id="KW-0963">Cytoplasm</keyword>
<evidence type="ECO:0000256" key="14">
    <source>
        <dbReference type="ARBA" id="ARBA00023273"/>
    </source>
</evidence>
<dbReference type="PANTHER" id="PTHR21663:SF2">
    <property type="entry name" value="HEAT REPEAT-CONTAINING PROTEIN 5B"/>
    <property type="match status" value="1"/>
</dbReference>
<feature type="repeat" description="WD" evidence="19">
    <location>
        <begin position="2750"/>
        <end position="2791"/>
    </location>
</feature>
<dbReference type="FunFam" id="1.25.10.10:FF:000203">
    <property type="entry name" value="HEAT repeat containing 5B"/>
    <property type="match status" value="1"/>
</dbReference>
<dbReference type="InterPro" id="IPR046837">
    <property type="entry name" value="Laa1/Sip1/HEATR5-like_HEAT"/>
</dbReference>
<feature type="region of interest" description="Disordered" evidence="21">
    <location>
        <begin position="2236"/>
        <end position="2255"/>
    </location>
</feature>
<keyword evidence="24" id="KW-1185">Reference proteome</keyword>
<dbReference type="GO" id="GO:0043197">
    <property type="term" value="C:dendritic spine"/>
    <property type="evidence" value="ECO:0007669"/>
    <property type="project" value="UniProtKB-SubCell"/>
</dbReference>
<feature type="compositionally biased region" description="Basic and acidic residues" evidence="21">
    <location>
        <begin position="2241"/>
        <end position="2250"/>
    </location>
</feature>
<feature type="repeat" description="WD" evidence="19">
    <location>
        <begin position="2507"/>
        <end position="2548"/>
    </location>
</feature>
<feature type="repeat" description="WD" evidence="19">
    <location>
        <begin position="2796"/>
        <end position="2828"/>
    </location>
</feature>
<dbReference type="PANTHER" id="PTHR21663">
    <property type="entry name" value="HYPOTHETICAL HEAT DOMAIN-CONTAINING"/>
    <property type="match status" value="1"/>
</dbReference>
<sequence length="2828" mass="308639">MELAHSLLLNEEALAQITEAKRPVFIFEWLRFLDKVLVAANKTDVKEKQKKLVEQLTGLISSSPGPPTRKLLAKNLAALYSIGDTFTVFQTLDKCNEIIKSKDDTSAYLPTKLTAVACVGAFYEKMGRMLGSSFPETVNNLLKSLKSAESQGRSEILMSLQKVLSGLGGAAASCHRDIYKNARSLLTDRAMAVRCAVAKCLLELQNEAVFMWTAELENVATLCFKALENSNYGVRVAVSKLLGTVMATALIPKQAAVMRQNVKRATLEEVLELMATGFLRGGSGFLKSGGEMLKVGGSVNREVRVGVTQAYVVFVTTLGGQWLERNFATFLSHVLDLVSHPRATQTHVEAVYSRRCVSFILRATVGSLLGEKAQIAAAKDICQAIGKQMKAVESVVNDANIENKSGAAEVAASQHVMVCALQELGSLVQSLSATASPLIQEPSIGLLETVTSVLLHPSMAARLAAAWCLRCVAVALPFQVTPFLDRCAERLNNLKTSPEAVSGYSFAMAALLGGVHQCPLGIPHAKGKMVVSIAEDLLRSAAQNSRLSLQRTQAGWLLLGALMTLGPSAVRYHLPKMLLLWRNVFPRSLKELEAEKARGDSFTWQVTLEGRAGALCAMRSFVAHCPELLTEDVIRKLMTPIECAMTMMSHIPSVIKAHGAHLKASAAMVRLRLYDILALLPPKTYEGSFNALLRELVAEFTLTDNSANTTTSLLRSLCHYDDSVLLGSWLQETDHKSIEDQLQPNSASGSGALEHDPSSIYLRIPAGEAVPGPLPLGVSVIDASVALFGVVFPHVSYKHRLQMLDHFAECVKQAKGVRQQAVQLNIFTAVLSALKGLAENKSTLGPEEVRKSALTLVMGALDNPNPILRCAAGEALGRMAQVVGEATFIARMAQYSFDKLKSARDVVARTGHSLALGCLHRYVGGIGSGQHLKTSVSILLALAQDGTSPEVQTWSLHSLALIVDSSGPMYRGYVEPTLSLVLTLLLTVPPSHTEVHQCLGRCLGAIITTVGPELQGNGATISTIRSSCLVGCAITQDHSDSLVQAAAISCLQQLHMFAPRHVNLSSLVPSLCVHLCSSHLLLRRAAVACLRQLAQREAAEVCEYAMSLAKNAGDKENNGMNMNSFAPGIGSRRDIHGRHQGINITETGLEGVLFGMLDRETDRKLCSDIHDTLGHMLSSLAVEKLSHWLMLCKDVLAASSDMTTTAPLGGEKDEDSEKKDEMDDDMMFTTLGEEDKTKPSVAPRWATRVFAADCLCRIIMLCENANKAHFDLALARSAKLRNPKNDLLVLHLSDLIRMAFMAATDHSNQLRMAGLQALEDIIKKFAAVPEPEFPGHVILEQYQANVGAALRPAFSQDTPSDITAKACQVCSTWIGSGVVSDLNDLRRVHNLLVSSLDKVQTGKGSSSQLYRESATTMEKLAVLKAWAEVYVVAMKIKKEAETKPKKAVKNDDDDDDYSTVDELPPDSLITLVQPELPTLSRLWLAALKDYALLTLPAEFASQLPPDGGAFYTPETIDTARLHYRNSWTPILHAIALWLNSTGFNASESTEDVSAAIPNPQKRATSIMLNPAPGTPPSTKPLQEINKDRMHLILGVSIQFLCSPRPEEPVEHVTSCLQALHTLLDSPCARTHIAEDQLLGVELLSVLHRLLLTCNPPSVQLLVTGVVQQIVRAAQDHLQEKRNTMNEEDVKEKDTSTMLGEGGESGGLVPGKSLVFAAMELLMFILVRHMPHLSTKMSDSPSHISSRTQQLPEESARLVAATIGILSDLPTLCSPAGCMTILPTVLFLITQVLKDTAVKTTGNHVPPPVSAALQGLKSIVTLPMTMNEEIHKQWTNLIRSTLASILEYPQPEASRPILDEVSMLTAIALFLWSASTEIIGVQSLQNGCMNRFKMALNSSDPWVQAKCYQLLLSVFQHTNRALSTPYIHSLAPIMVEKLKSVEINRPNNKMELLAVQEGIKVLETLVALGEEQNRVPLLALLVPTLISYLLNENAFSSASVVSKELHEFALQDLTRIGPLYPHAFKTVMGAAPELKIRLETAQQHNNNALLLPPPPGGAGQGLEPGEAAAAAAAAVAAAAGGSSAVPAPASAARAQYSVPGILHFLQHEWGRFEAERAEWEAERAELQAQIAFLQGERKGQENLKKDLVRRIKMLEYALKQERAKYHKLKYGTELNQGDMKPPNYDSDEGNETEVQSQPTSQLIWKQGRQLLRQYLQEVGYTDTILDVKSKRVRTLLGLSGDGPDRENDKNQESMVNGTDAEIKEKVMIGKPDLTDSASLLETFKFLENAAAEFSDEDEDDDIDGRERTIMDTSTIVRKRVLSDSSEDRDTEEALKEFDFLATSDEGDGESRSSGDGTDWEKEDQCLMPEAWNVDQGVITKLKEQYKKERKGKKGVKRPNRSKLQDMLANLRDVDDLPGLQQSAMSLTRSSTSRLIEQEINRTDEVEALTFPPSSGKSFIMGADEALENELGLGELAGLTVANEADSLTYDIANNKDALRKTWNPKFTLRSHFDGIRGLAFHPVEPVLITASEDHTLKMWNLQKTSPAKKSASLDVEPIYTFRAHNSPVLCVVMSNTGEQCYSGGTDGLIQGWNTTNPNIDPYDSYDPSVLRGAFVGHTDAVWGLVYSGAHQRLLSCSADGTIRLWKALEISPALNIFNDNQEMGIPSSVDIVSSDPSHMVASFNSGHTSIYNMETRQRILNLESNADTTVTSSCQINKVISHPTLPISITAHEDRHIKFYDNNTGKLIHSMVAHLDAVTSLAVDPNGLYLMSGSHDCSIRLWNLESKTCIQEFTAHRKKHDESIHDVAFHPSKCYIASAGADALAKVFV</sequence>
<protein>
    <recommendedName>
        <fullName evidence="17">HEAT repeat-containing protein 5B</fullName>
    </recommendedName>
    <alternativeName>
        <fullName evidence="18">Striatin</fullName>
    </alternativeName>
</protein>
<dbReference type="InterPro" id="IPR001680">
    <property type="entry name" value="WD40_rpt"/>
</dbReference>
<feature type="compositionally biased region" description="Basic and acidic residues" evidence="21">
    <location>
        <begin position="2324"/>
        <end position="2337"/>
    </location>
</feature>
<dbReference type="PROSITE" id="PS00678">
    <property type="entry name" value="WD_REPEATS_1"/>
    <property type="match status" value="2"/>
</dbReference>
<dbReference type="FunFam" id="2.130.10.10:FF:000442">
    <property type="entry name" value="striatin isoform X2"/>
    <property type="match status" value="1"/>
</dbReference>
<dbReference type="InterPro" id="IPR013258">
    <property type="entry name" value="Striatin_N"/>
</dbReference>
<evidence type="ECO:0000256" key="15">
    <source>
        <dbReference type="ARBA" id="ARBA00023329"/>
    </source>
</evidence>
<evidence type="ECO:0000256" key="11">
    <source>
        <dbReference type="ARBA" id="ARBA00022927"/>
    </source>
</evidence>
<feature type="region of interest" description="Disordered" evidence="21">
    <location>
        <begin position="2320"/>
        <end position="2359"/>
    </location>
</feature>
<dbReference type="InterPro" id="IPR019775">
    <property type="entry name" value="WD40_repeat_CS"/>
</dbReference>
<evidence type="ECO:0000256" key="6">
    <source>
        <dbReference type="ARBA" id="ARBA00022490"/>
    </source>
</evidence>
<feature type="repeat" description="WD" evidence="19">
    <location>
        <begin position="2560"/>
        <end position="2592"/>
    </location>
</feature>
<accession>A0AA35K2P0</accession>
<comment type="subcellular location">
    <subcellularLocation>
        <location evidence="2">Cell projection</location>
        <location evidence="2">Dendritic spine</location>
    </subcellularLocation>
    <subcellularLocation>
        <location evidence="1">Cytoplasmic vesicle</location>
        <location evidence="1">Clathrin-coated vesicle</location>
    </subcellularLocation>
</comment>
<dbReference type="SMART" id="SM00320">
    <property type="entry name" value="WD40"/>
    <property type="match status" value="6"/>
</dbReference>
<dbReference type="GO" id="GO:0016020">
    <property type="term" value="C:membrane"/>
    <property type="evidence" value="ECO:0007669"/>
    <property type="project" value="TreeGrafter"/>
</dbReference>
<reference evidence="23" key="1">
    <citation type="submission" date="2022-12" db="EMBL/GenBank/DDBJ databases">
        <authorList>
            <person name="Alioto T."/>
            <person name="Alioto T."/>
            <person name="Gomez Garrido J."/>
        </authorList>
    </citation>
    <scope>NUCLEOTIDE SEQUENCE</scope>
</reference>
<dbReference type="GO" id="GO:0015031">
    <property type="term" value="P:protein transport"/>
    <property type="evidence" value="ECO:0007669"/>
    <property type="project" value="UniProtKB-KW"/>
</dbReference>
<organism evidence="23 24">
    <name type="scientific">Podarcis lilfordi</name>
    <name type="common">Lilford's wall lizard</name>
    <dbReference type="NCBI Taxonomy" id="74358"/>
    <lineage>
        <taxon>Eukaryota</taxon>
        <taxon>Metazoa</taxon>
        <taxon>Chordata</taxon>
        <taxon>Craniata</taxon>
        <taxon>Vertebrata</taxon>
        <taxon>Euteleostomi</taxon>
        <taxon>Lepidosauria</taxon>
        <taxon>Squamata</taxon>
        <taxon>Bifurcata</taxon>
        <taxon>Unidentata</taxon>
        <taxon>Episquamata</taxon>
        <taxon>Laterata</taxon>
        <taxon>Lacertibaenia</taxon>
        <taxon>Lacertidae</taxon>
        <taxon>Podarcis</taxon>
    </lineage>
</organism>
<keyword evidence="12" id="KW-0770">Synapse</keyword>
<evidence type="ECO:0000256" key="7">
    <source>
        <dbReference type="ARBA" id="ARBA00022553"/>
    </source>
</evidence>
<keyword evidence="14" id="KW-0966">Cell projection</keyword>
<dbReference type="SUPFAM" id="SSF50978">
    <property type="entry name" value="WD40 repeat-like"/>
    <property type="match status" value="1"/>
</dbReference>
<dbReference type="EMBL" id="OX395128">
    <property type="protein sequence ID" value="CAI5770676.1"/>
    <property type="molecule type" value="Genomic_DNA"/>
</dbReference>
<evidence type="ECO:0000256" key="2">
    <source>
        <dbReference type="ARBA" id="ARBA00004552"/>
    </source>
</evidence>
<feature type="region of interest" description="Disordered" evidence="21">
    <location>
        <begin position="2172"/>
        <end position="2198"/>
    </location>
</feature>
<name>A0AA35K2P0_9SAUR</name>
<dbReference type="GO" id="GO:0030139">
    <property type="term" value="C:endocytic vesicle"/>
    <property type="evidence" value="ECO:0007669"/>
    <property type="project" value="TreeGrafter"/>
</dbReference>
<evidence type="ECO:0000256" key="4">
    <source>
        <dbReference type="ARBA" id="ARBA00009616"/>
    </source>
</evidence>
<dbReference type="Pfam" id="PF20210">
    <property type="entry name" value="Laa1_Sip1_HTR5"/>
    <property type="match status" value="1"/>
</dbReference>
<evidence type="ECO:0000256" key="10">
    <source>
        <dbReference type="ARBA" id="ARBA00022860"/>
    </source>
</evidence>
<dbReference type="PROSITE" id="PS50082">
    <property type="entry name" value="WD_REPEATS_2"/>
    <property type="match status" value="5"/>
</dbReference>
<evidence type="ECO:0000256" key="21">
    <source>
        <dbReference type="SAM" id="MobiDB-lite"/>
    </source>
</evidence>
<dbReference type="FunFam" id="1.25.10.10:FF:000202">
    <property type="entry name" value="HEAT repeat-containing protein 5B isoform X1"/>
    <property type="match status" value="1"/>
</dbReference>
<comment type="similarity">
    <text evidence="3">Belongs to the HEATR5 family.</text>
</comment>
<dbReference type="Gene3D" id="2.130.10.10">
    <property type="entry name" value="YVTN repeat-like/Quinoprotein amine dehydrogenase"/>
    <property type="match status" value="3"/>
</dbReference>
<dbReference type="GO" id="GO:0005794">
    <property type="term" value="C:Golgi apparatus"/>
    <property type="evidence" value="ECO:0007669"/>
    <property type="project" value="TreeGrafter"/>
</dbReference>
<dbReference type="InterPro" id="IPR020472">
    <property type="entry name" value="WD40_PAC1"/>
</dbReference>
<evidence type="ECO:0000256" key="3">
    <source>
        <dbReference type="ARBA" id="ARBA00008304"/>
    </source>
</evidence>
<evidence type="ECO:0000256" key="20">
    <source>
        <dbReference type="SAM" id="Coils"/>
    </source>
</evidence>
<evidence type="ECO:0000256" key="12">
    <source>
        <dbReference type="ARBA" id="ARBA00023018"/>
    </source>
</evidence>
<dbReference type="InterPro" id="IPR011989">
    <property type="entry name" value="ARM-like"/>
</dbReference>
<dbReference type="GO" id="GO:0005829">
    <property type="term" value="C:cytosol"/>
    <property type="evidence" value="ECO:0007669"/>
    <property type="project" value="GOC"/>
</dbReference>
<gene>
    <name evidence="23" type="ORF">PODLI_1B005900</name>
</gene>
<evidence type="ECO:0000313" key="23">
    <source>
        <dbReference type="EMBL" id="CAI5770676.1"/>
    </source>
</evidence>
<dbReference type="InterPro" id="IPR016024">
    <property type="entry name" value="ARM-type_fold"/>
</dbReference>
<evidence type="ECO:0000256" key="16">
    <source>
        <dbReference type="ARBA" id="ARBA00063979"/>
    </source>
</evidence>
<evidence type="ECO:0000256" key="1">
    <source>
        <dbReference type="ARBA" id="ARBA00004132"/>
    </source>
</evidence>
<keyword evidence="5" id="KW-0813">Transport</keyword>
<dbReference type="Pfam" id="PF00400">
    <property type="entry name" value="WD40"/>
    <property type="match status" value="5"/>
</dbReference>
<dbReference type="InterPro" id="IPR040108">
    <property type="entry name" value="Laa1/Sip1/HEATR5"/>
</dbReference>
<dbReference type="Gene3D" id="1.20.5.300">
    <property type="match status" value="1"/>
</dbReference>
<dbReference type="PRINTS" id="PR00320">
    <property type="entry name" value="GPROTEINBRPT"/>
</dbReference>
<feature type="coiled-coil region" evidence="20">
    <location>
        <begin position="2108"/>
        <end position="2163"/>
    </location>
</feature>
<dbReference type="FunFam" id="2.130.10.10:FF:000079">
    <property type="entry name" value="striatin isoform X1"/>
    <property type="match status" value="1"/>
</dbReference>
<dbReference type="Proteomes" id="UP001178461">
    <property type="component" value="Chromosome 3"/>
</dbReference>
<evidence type="ECO:0000256" key="17">
    <source>
        <dbReference type="ARBA" id="ARBA00070809"/>
    </source>
</evidence>
<evidence type="ECO:0000256" key="13">
    <source>
        <dbReference type="ARBA" id="ARBA00023054"/>
    </source>
</evidence>
<keyword evidence="9" id="KW-0677">Repeat</keyword>
<proteinExistence type="inferred from homology"/>
<comment type="subunit">
    <text evidence="16">Part of the core of STRIPAK complexes composed of PP2A catalytic and scaffolding subunits, the striatins (PP2A regulatory subunits), the striatin-associated proteins MOB4, STRIP1 and STRIP2, PDCD10 and members of the STE20 kinases, such as STK24 and STK26. Interacts with CTTNBP2; this interaction may regulate dendritic spine distribution of STRN. Activation of glutamate receptors weakens the interaction with CTTNBP2.</text>
</comment>
<dbReference type="Pfam" id="PF25468">
    <property type="entry name" value="HEAT_HEATR5A"/>
    <property type="match status" value="1"/>
</dbReference>
<dbReference type="Gene3D" id="1.25.10.10">
    <property type="entry name" value="Leucine-rich Repeat Variant"/>
    <property type="match status" value="3"/>
</dbReference>
<keyword evidence="13 20" id="KW-0175">Coiled coil</keyword>
<dbReference type="FunFam" id="2.130.10.10:FF:000211">
    <property type="entry name" value="striatin isoform X1"/>
    <property type="match status" value="1"/>
</dbReference>
<evidence type="ECO:0000256" key="5">
    <source>
        <dbReference type="ARBA" id="ARBA00022448"/>
    </source>
</evidence>
<feature type="compositionally biased region" description="Basic and acidic residues" evidence="21">
    <location>
        <begin position="2347"/>
        <end position="2359"/>
    </location>
</feature>
<dbReference type="InterPro" id="IPR036322">
    <property type="entry name" value="WD40_repeat_dom_sf"/>
</dbReference>
<dbReference type="PROSITE" id="PS50294">
    <property type="entry name" value="WD_REPEATS_REGION"/>
    <property type="match status" value="4"/>
</dbReference>
<keyword evidence="8 19" id="KW-0853">WD repeat</keyword>
<keyword evidence="10" id="KW-0112">Calmodulin-binding</keyword>
<keyword evidence="11" id="KW-0653">Protein transport</keyword>
<evidence type="ECO:0000256" key="18">
    <source>
        <dbReference type="ARBA" id="ARBA00073140"/>
    </source>
</evidence>
<dbReference type="FunFam" id="1.25.10.10:FF:000262">
    <property type="entry name" value="HEAT repeat-containing protein 5B"/>
    <property type="match status" value="1"/>
</dbReference>
<evidence type="ECO:0000259" key="22">
    <source>
        <dbReference type="Pfam" id="PF08232"/>
    </source>
</evidence>